<dbReference type="PANTHER" id="PTHR22835:SF588">
    <property type="entry name" value="ALPHA-L-FUCOSIDASE 3"/>
    <property type="match status" value="1"/>
</dbReference>
<evidence type="ECO:0000256" key="1">
    <source>
        <dbReference type="ARBA" id="ARBA00008668"/>
    </source>
</evidence>
<dbReference type="InterPro" id="IPR036514">
    <property type="entry name" value="SGNH_hydro_sf"/>
</dbReference>
<organism evidence="6 7">
    <name type="scientific">Platanthera guangdongensis</name>
    <dbReference type="NCBI Taxonomy" id="2320717"/>
    <lineage>
        <taxon>Eukaryota</taxon>
        <taxon>Viridiplantae</taxon>
        <taxon>Streptophyta</taxon>
        <taxon>Embryophyta</taxon>
        <taxon>Tracheophyta</taxon>
        <taxon>Spermatophyta</taxon>
        <taxon>Magnoliopsida</taxon>
        <taxon>Liliopsida</taxon>
        <taxon>Asparagales</taxon>
        <taxon>Orchidaceae</taxon>
        <taxon>Orchidoideae</taxon>
        <taxon>Orchideae</taxon>
        <taxon>Orchidinae</taxon>
        <taxon>Platanthera</taxon>
    </lineage>
</organism>
<dbReference type="InterPro" id="IPR001087">
    <property type="entry name" value="GDSL"/>
</dbReference>
<proteinExistence type="inferred from homology"/>
<name>A0ABR2LBZ1_9ASPA</name>
<dbReference type="PANTHER" id="PTHR22835">
    <property type="entry name" value="ZINC FINGER FYVE DOMAIN CONTAINING PROTEIN"/>
    <property type="match status" value="1"/>
</dbReference>
<comment type="caution">
    <text evidence="6">The sequence shown here is derived from an EMBL/GenBank/DDBJ whole genome shotgun (WGS) entry which is preliminary data.</text>
</comment>
<protein>
    <submittedName>
        <fullName evidence="6">GDSL esterase/lipase</fullName>
    </submittedName>
</protein>
<gene>
    <name evidence="6" type="ORF">KSP40_PGU006883</name>
</gene>
<dbReference type="CDD" id="cd01837">
    <property type="entry name" value="SGNH_plant_lipase_like"/>
    <property type="match status" value="1"/>
</dbReference>
<accession>A0ABR2LBZ1</accession>
<dbReference type="EMBL" id="JBBWWR010000021">
    <property type="protein sequence ID" value="KAK8937621.1"/>
    <property type="molecule type" value="Genomic_DNA"/>
</dbReference>
<evidence type="ECO:0000313" key="6">
    <source>
        <dbReference type="EMBL" id="KAK8937621.1"/>
    </source>
</evidence>
<evidence type="ECO:0000256" key="5">
    <source>
        <dbReference type="SAM" id="SignalP"/>
    </source>
</evidence>
<comment type="similarity">
    <text evidence="1">Belongs to the 'GDSL' lipolytic enzyme family.</text>
</comment>
<evidence type="ECO:0000313" key="7">
    <source>
        <dbReference type="Proteomes" id="UP001412067"/>
    </source>
</evidence>
<evidence type="ECO:0000256" key="3">
    <source>
        <dbReference type="ARBA" id="ARBA00022801"/>
    </source>
</evidence>
<sequence>MASRYNGHHSISELHLVLLPTILLMCSPALPAAISFSCDFPAVFNFGDSNSDTGGLSSAFGPAPPPNGETFFGRPSGRYSDGRLIIDFIAESLGLPYLSAYLNSIGTNFSHGANFATAGSTIRRQNTTLFQGGYSPFSLDVQTWQFTQFKSRSQFFFSQGGVFRDLLPSEELFSKALYTFDIGQNDLTAGYRVGLTTDEVKEAIPDILNQFTVAIKAIYWQGGRYFWIHNTGPFGCLPYILDNLALRAPEVDRAGCGSPFNGVAQLFNSLLKETVLQLRKELPLASFTYVDVYSNKYRLISHAREYGFEHPLVACCGHGGVYNYNKNFGCGSKTKVNGTEIVIGSCREPLKRVNWDGVHYTEAANKWIFDQISEGNFSDPPLPLRMACSKEAP</sequence>
<dbReference type="Gene3D" id="3.40.50.1110">
    <property type="entry name" value="SGNH hydrolase"/>
    <property type="match status" value="1"/>
</dbReference>
<reference evidence="6 7" key="1">
    <citation type="journal article" date="2022" name="Nat. Plants">
        <title>Genomes of leafy and leafless Platanthera orchids illuminate the evolution of mycoheterotrophy.</title>
        <authorList>
            <person name="Li M.H."/>
            <person name="Liu K.W."/>
            <person name="Li Z."/>
            <person name="Lu H.C."/>
            <person name="Ye Q.L."/>
            <person name="Zhang D."/>
            <person name="Wang J.Y."/>
            <person name="Li Y.F."/>
            <person name="Zhong Z.M."/>
            <person name="Liu X."/>
            <person name="Yu X."/>
            <person name="Liu D.K."/>
            <person name="Tu X.D."/>
            <person name="Liu B."/>
            <person name="Hao Y."/>
            <person name="Liao X.Y."/>
            <person name="Jiang Y.T."/>
            <person name="Sun W.H."/>
            <person name="Chen J."/>
            <person name="Chen Y.Q."/>
            <person name="Ai Y."/>
            <person name="Zhai J.W."/>
            <person name="Wu S.S."/>
            <person name="Zhou Z."/>
            <person name="Hsiao Y.Y."/>
            <person name="Wu W.L."/>
            <person name="Chen Y.Y."/>
            <person name="Lin Y.F."/>
            <person name="Hsu J.L."/>
            <person name="Li C.Y."/>
            <person name="Wang Z.W."/>
            <person name="Zhao X."/>
            <person name="Zhong W.Y."/>
            <person name="Ma X.K."/>
            <person name="Ma L."/>
            <person name="Huang J."/>
            <person name="Chen G.Z."/>
            <person name="Huang M.Z."/>
            <person name="Huang L."/>
            <person name="Peng D.H."/>
            <person name="Luo Y.B."/>
            <person name="Zou S.Q."/>
            <person name="Chen S.P."/>
            <person name="Lan S."/>
            <person name="Tsai W.C."/>
            <person name="Van de Peer Y."/>
            <person name="Liu Z.J."/>
        </authorList>
    </citation>
    <scope>NUCLEOTIDE SEQUENCE [LARGE SCALE GENOMIC DNA]</scope>
    <source>
        <strain evidence="6">Lor288</strain>
    </source>
</reference>
<dbReference type="Proteomes" id="UP001412067">
    <property type="component" value="Unassembled WGS sequence"/>
</dbReference>
<dbReference type="InterPro" id="IPR035669">
    <property type="entry name" value="SGNH_plant_lipase-like"/>
</dbReference>
<keyword evidence="2 5" id="KW-0732">Signal</keyword>
<evidence type="ECO:0000256" key="2">
    <source>
        <dbReference type="ARBA" id="ARBA00022729"/>
    </source>
</evidence>
<feature type="signal peptide" evidence="5">
    <location>
        <begin position="1"/>
        <end position="31"/>
    </location>
</feature>
<evidence type="ECO:0000256" key="4">
    <source>
        <dbReference type="ARBA" id="ARBA00023180"/>
    </source>
</evidence>
<feature type="chain" id="PRO_5046813010" evidence="5">
    <location>
        <begin position="32"/>
        <end position="393"/>
    </location>
</feature>
<keyword evidence="7" id="KW-1185">Reference proteome</keyword>
<keyword evidence="4" id="KW-0325">Glycoprotein</keyword>
<dbReference type="Pfam" id="PF00657">
    <property type="entry name" value="Lipase_GDSL"/>
    <property type="match status" value="1"/>
</dbReference>
<keyword evidence="3" id="KW-0378">Hydrolase</keyword>